<dbReference type="EMBL" id="LRAD01000032">
    <property type="protein sequence ID" value="KXZ60469.1"/>
    <property type="molecule type" value="Genomic_DNA"/>
</dbReference>
<evidence type="ECO:0000256" key="7">
    <source>
        <dbReference type="ARBA" id="ARBA00047464"/>
    </source>
</evidence>
<dbReference type="GO" id="GO:0019353">
    <property type="term" value="P:protoporphyrinogen IX biosynthetic process from glutamate"/>
    <property type="evidence" value="ECO:0007669"/>
    <property type="project" value="TreeGrafter"/>
</dbReference>
<dbReference type="PATRIC" id="fig|36807.3.peg.1568"/>
<dbReference type="PIRSF" id="PIRSF000445">
    <property type="entry name" value="4pyrrol_synth_GluRdtase"/>
    <property type="match status" value="1"/>
</dbReference>
<comment type="subunit">
    <text evidence="8">Homodimer.</text>
</comment>
<dbReference type="Gene3D" id="3.40.50.720">
    <property type="entry name" value="NAD(P)-binding Rossmann-like Domain"/>
    <property type="match status" value="1"/>
</dbReference>
<dbReference type="InterPro" id="IPR000343">
    <property type="entry name" value="4pyrrol_synth_GluRdtase"/>
</dbReference>
<dbReference type="PANTHER" id="PTHR43013:SF1">
    <property type="entry name" value="GLUTAMYL-TRNA REDUCTASE"/>
    <property type="match status" value="1"/>
</dbReference>
<comment type="function">
    <text evidence="8">Catalyzes the NADPH-dependent reduction of glutamyl-tRNA(Glu) to glutamate 1-semialdehyde (GSA).</text>
</comment>
<evidence type="ECO:0000256" key="12">
    <source>
        <dbReference type="PIRSR" id="PIRSR000445-4"/>
    </source>
</evidence>
<dbReference type="GO" id="GO:0008883">
    <property type="term" value="F:glutamyl-tRNA reductase activity"/>
    <property type="evidence" value="ECO:0007669"/>
    <property type="project" value="UniProtKB-UniRule"/>
</dbReference>
<dbReference type="InterPro" id="IPR015895">
    <property type="entry name" value="4pyrrol_synth_GluRdtase_N"/>
</dbReference>
<comment type="catalytic activity">
    <reaction evidence="7 8 13">
        <text>(S)-4-amino-5-oxopentanoate + tRNA(Glu) + NADP(+) = L-glutamyl-tRNA(Glu) + NADPH + H(+)</text>
        <dbReference type="Rhea" id="RHEA:12344"/>
        <dbReference type="Rhea" id="RHEA-COMP:9663"/>
        <dbReference type="Rhea" id="RHEA-COMP:9680"/>
        <dbReference type="ChEBI" id="CHEBI:15378"/>
        <dbReference type="ChEBI" id="CHEBI:57501"/>
        <dbReference type="ChEBI" id="CHEBI:57783"/>
        <dbReference type="ChEBI" id="CHEBI:58349"/>
        <dbReference type="ChEBI" id="CHEBI:78442"/>
        <dbReference type="ChEBI" id="CHEBI:78520"/>
        <dbReference type="EC" id="1.2.1.70"/>
    </reaction>
</comment>
<evidence type="ECO:0000313" key="17">
    <source>
        <dbReference type="EMBL" id="KXZ60469.1"/>
    </source>
</evidence>
<feature type="site" description="Important for activity" evidence="8 12">
    <location>
        <position position="122"/>
    </location>
</feature>
<keyword evidence="18" id="KW-1185">Reference proteome</keyword>
<dbReference type="AlphaFoldDB" id="A0A150HEC7"/>
<dbReference type="InterPro" id="IPR015896">
    <property type="entry name" value="4pyrrol_synth_GluRdtase_dimer"/>
</dbReference>
<evidence type="ECO:0000256" key="9">
    <source>
        <dbReference type="PIRSR" id="PIRSR000445-1"/>
    </source>
</evidence>
<comment type="miscellaneous">
    <text evidence="8">During catalysis, the active site Cys acts as a nucleophile attacking the alpha-carbonyl group of tRNA-bound glutamate with the formation of a thioester intermediate between enzyme and glutamate, and the concomitant release of tRNA(Glu). The thioester intermediate is finally reduced by direct hydride transfer from NADPH, to form the product GSA.</text>
</comment>
<evidence type="ECO:0000256" key="13">
    <source>
        <dbReference type="RuleBase" id="RU000584"/>
    </source>
</evidence>
<dbReference type="SUPFAM" id="SSF69742">
    <property type="entry name" value="Glutamyl tRNA-reductase catalytic, N-terminal domain"/>
    <property type="match status" value="1"/>
</dbReference>
<evidence type="ECO:0000256" key="1">
    <source>
        <dbReference type="ARBA" id="ARBA00005059"/>
    </source>
</evidence>
<dbReference type="InterPro" id="IPR036453">
    <property type="entry name" value="GluRdtase_dimer_dom_sf"/>
</dbReference>
<evidence type="ECO:0000256" key="8">
    <source>
        <dbReference type="HAMAP-Rule" id="MF_00087"/>
    </source>
</evidence>
<dbReference type="InterPro" id="IPR018214">
    <property type="entry name" value="GluRdtase_CS"/>
</dbReference>
<evidence type="ECO:0000256" key="6">
    <source>
        <dbReference type="ARBA" id="ARBA00023244"/>
    </source>
</evidence>
<sequence length="441" mass="47252">MGVNRYTNLVPFRSTHDWTRVLVCLSAHQRTTPLEALERLSVVGGTVATDLTAAHESIRGAVVLATCNRFEAYFDLADNPDDASPLPAMDAAMERLAELSALPFRDVRETVEFAHGNHVARHLFSVASGLDSVAVGEDEIAGQVRRALDAARREGVTTAPLEHLFQRATETSRAVKNSTKLGESGRSLVRLAVELAGSRLGSWEEARVLLVGTGRYAAASLAALRDVGAVDIRVHSRSGRDRFAKREHLTTVSADAFAAEAARADVIVTCTTTTDTFALDLESHGAARAAVSTPQLIIDLGMPRNVDPGLRSLPDIELLDLDTIRVHAPIDEFATIGEARLIVQTAAQRHAMARRVHEVAPAVVQMRAHVHAVLDREIERARSRGAGAETEAALRHFSGALLHGLISQGHTLAAAGSGSQWTSAVDIVFPPADGDEDGDRG</sequence>
<dbReference type="GO" id="GO:0050661">
    <property type="term" value="F:NADP binding"/>
    <property type="evidence" value="ECO:0007669"/>
    <property type="project" value="InterPro"/>
</dbReference>
<evidence type="ECO:0000256" key="2">
    <source>
        <dbReference type="ARBA" id="ARBA00005916"/>
    </source>
</evidence>
<dbReference type="SUPFAM" id="SSF69075">
    <property type="entry name" value="Glutamyl tRNA-reductase dimerization domain"/>
    <property type="match status" value="1"/>
</dbReference>
<dbReference type="InterPro" id="IPR006151">
    <property type="entry name" value="Shikm_DH/Glu-tRNA_Rdtase"/>
</dbReference>
<feature type="domain" description="Quinate/shikimate 5-dehydrogenase/glutamyl-tRNA reductase" evidence="15">
    <location>
        <begin position="194"/>
        <end position="324"/>
    </location>
</feature>
<evidence type="ECO:0000259" key="14">
    <source>
        <dbReference type="Pfam" id="PF00745"/>
    </source>
</evidence>
<evidence type="ECO:0000259" key="16">
    <source>
        <dbReference type="Pfam" id="PF05201"/>
    </source>
</evidence>
<evidence type="ECO:0000256" key="3">
    <source>
        <dbReference type="ARBA" id="ARBA00012970"/>
    </source>
</evidence>
<proteinExistence type="inferred from homology"/>
<keyword evidence="5 8" id="KW-0560">Oxidoreductase</keyword>
<evidence type="ECO:0000313" key="18">
    <source>
        <dbReference type="Proteomes" id="UP000075357"/>
    </source>
</evidence>
<dbReference type="Pfam" id="PF05201">
    <property type="entry name" value="GlutR_N"/>
    <property type="match status" value="1"/>
</dbReference>
<dbReference type="Pfam" id="PF00745">
    <property type="entry name" value="GlutR_dimer"/>
    <property type="match status" value="1"/>
</dbReference>
<keyword evidence="6 8" id="KW-0627">Porphyrin biosynthesis</keyword>
<reference evidence="17 18" key="1">
    <citation type="submission" date="2016-01" db="EMBL/GenBank/DDBJ databases">
        <title>Draft genome sequences of Microbacterium laevaniformans LCDC 91-0039 and the type strain of Microbacterium hominis LCDC 84-209.</title>
        <authorList>
            <person name="Bernier A.-M."/>
            <person name="Bernard K."/>
        </authorList>
    </citation>
    <scope>NUCLEOTIDE SEQUENCE [LARGE SCALE GENOMIC DNA]</scope>
    <source>
        <strain evidence="17 18">LCDC 91-0039</strain>
    </source>
</reference>
<feature type="binding site" evidence="8 10">
    <location>
        <position position="143"/>
    </location>
    <ligand>
        <name>substrate</name>
    </ligand>
</feature>
<dbReference type="UniPathway" id="UPA00251">
    <property type="reaction ID" value="UER00316"/>
</dbReference>
<evidence type="ECO:0000256" key="11">
    <source>
        <dbReference type="PIRSR" id="PIRSR000445-3"/>
    </source>
</evidence>
<dbReference type="Gene3D" id="3.30.460.30">
    <property type="entry name" value="Glutamyl-tRNA reductase, N-terminal domain"/>
    <property type="match status" value="1"/>
</dbReference>
<dbReference type="InterPro" id="IPR036343">
    <property type="entry name" value="GluRdtase_N_sf"/>
</dbReference>
<dbReference type="EC" id="1.2.1.70" evidence="3 8"/>
<feature type="binding site" evidence="8 10">
    <location>
        <begin position="137"/>
        <end position="139"/>
    </location>
    <ligand>
        <name>substrate</name>
    </ligand>
</feature>
<evidence type="ECO:0000259" key="15">
    <source>
        <dbReference type="Pfam" id="PF01488"/>
    </source>
</evidence>
<dbReference type="SUPFAM" id="SSF51735">
    <property type="entry name" value="NAD(P)-binding Rossmann-fold domains"/>
    <property type="match status" value="1"/>
</dbReference>
<name>A0A150HEC7_9MICO</name>
<dbReference type="PANTHER" id="PTHR43013">
    <property type="entry name" value="GLUTAMYL-TRNA REDUCTASE"/>
    <property type="match status" value="1"/>
</dbReference>
<accession>A0A150HEC7</accession>
<comment type="domain">
    <text evidence="8">Possesses an unusual extended V-shaped dimeric structure with each monomer consisting of three distinct domains arranged along a curved 'spinal' alpha-helix. The N-terminal catalytic domain specifically recognizes the glutamate moiety of the substrate. The second domain is the NADPH-binding domain, and the third C-terminal domain is responsible for dimerization.</text>
</comment>
<keyword evidence="4 8" id="KW-0521">NADP</keyword>
<gene>
    <name evidence="8 17" type="primary">hemA</name>
    <name evidence="17" type="ORF">Mlaev_01548</name>
</gene>
<feature type="domain" description="Tetrapyrrole biosynthesis glutamyl-tRNA reductase dimerisation" evidence="14">
    <location>
        <begin position="338"/>
        <end position="429"/>
    </location>
</feature>
<feature type="binding site" evidence="8 10">
    <location>
        <begin position="66"/>
        <end position="69"/>
    </location>
    <ligand>
        <name>substrate</name>
    </ligand>
</feature>
<evidence type="ECO:0000256" key="4">
    <source>
        <dbReference type="ARBA" id="ARBA00022857"/>
    </source>
</evidence>
<dbReference type="HAMAP" id="MF_00087">
    <property type="entry name" value="Glu_tRNA_reductase"/>
    <property type="match status" value="1"/>
</dbReference>
<dbReference type="STRING" id="36807.Mlaev_01548"/>
<feature type="binding site" evidence="8 10">
    <location>
        <position position="132"/>
    </location>
    <ligand>
        <name>substrate</name>
    </ligand>
</feature>
<dbReference type="NCBIfam" id="NF000750">
    <property type="entry name" value="PRK00045.3-4"/>
    <property type="match status" value="1"/>
</dbReference>
<comment type="pathway">
    <text evidence="1 8 13">Porphyrin-containing compound metabolism; protoporphyrin-IX biosynthesis; 5-aminolevulinate from L-glutamyl-tRNA(Glu): step 1/2.</text>
</comment>
<dbReference type="Pfam" id="PF01488">
    <property type="entry name" value="Shikimate_DH"/>
    <property type="match status" value="1"/>
</dbReference>
<organism evidence="17 18">
    <name type="scientific">Microbacterium laevaniformans</name>
    <dbReference type="NCBI Taxonomy" id="36807"/>
    <lineage>
        <taxon>Bacteria</taxon>
        <taxon>Bacillati</taxon>
        <taxon>Actinomycetota</taxon>
        <taxon>Actinomycetes</taxon>
        <taxon>Micrococcales</taxon>
        <taxon>Microbacteriaceae</taxon>
        <taxon>Microbacterium</taxon>
    </lineage>
</organism>
<comment type="similarity">
    <text evidence="2 8 13">Belongs to the glutamyl-tRNA reductase family.</text>
</comment>
<feature type="active site" description="Nucleophile" evidence="8 9">
    <location>
        <position position="67"/>
    </location>
</feature>
<feature type="domain" description="Glutamyl-tRNA reductase N-terminal" evidence="16">
    <location>
        <begin position="27"/>
        <end position="179"/>
    </location>
</feature>
<dbReference type="Proteomes" id="UP000075357">
    <property type="component" value="Unassembled WGS sequence"/>
</dbReference>
<evidence type="ECO:0000256" key="5">
    <source>
        <dbReference type="ARBA" id="ARBA00023002"/>
    </source>
</evidence>
<dbReference type="NCBIfam" id="TIGR01035">
    <property type="entry name" value="hemA"/>
    <property type="match status" value="1"/>
</dbReference>
<protein>
    <recommendedName>
        <fullName evidence="3 8">Glutamyl-tRNA reductase</fullName>
        <shortName evidence="8">GluTR</shortName>
        <ecNumber evidence="3 8">1.2.1.70</ecNumber>
    </recommendedName>
</protein>
<dbReference type="InterPro" id="IPR036291">
    <property type="entry name" value="NAD(P)-bd_dom_sf"/>
</dbReference>
<dbReference type="PROSITE" id="PS00747">
    <property type="entry name" value="GLUTR"/>
    <property type="match status" value="1"/>
</dbReference>
<comment type="caution">
    <text evidence="17">The sequence shown here is derived from an EMBL/GenBank/DDBJ whole genome shotgun (WGS) entry which is preliminary data.</text>
</comment>
<feature type="binding site" evidence="8 11">
    <location>
        <begin position="212"/>
        <end position="217"/>
    </location>
    <ligand>
        <name>NADP(+)</name>
        <dbReference type="ChEBI" id="CHEBI:58349"/>
    </ligand>
</feature>
<evidence type="ECO:0000256" key="10">
    <source>
        <dbReference type="PIRSR" id="PIRSR000445-2"/>
    </source>
</evidence>